<gene>
    <name evidence="2" type="ORF">GCM10010170_104130</name>
</gene>
<dbReference type="SUPFAM" id="SSF159894">
    <property type="entry name" value="YgaC/TfoX-N like"/>
    <property type="match status" value="1"/>
</dbReference>
<dbReference type="Gene3D" id="3.30.1460.30">
    <property type="entry name" value="YgaC/TfoX-N like chaperone"/>
    <property type="match status" value="1"/>
</dbReference>
<keyword evidence="3" id="KW-1185">Reference proteome</keyword>
<evidence type="ECO:0000313" key="2">
    <source>
        <dbReference type="EMBL" id="GAA2391658.1"/>
    </source>
</evidence>
<accession>A0ABN3I125</accession>
<feature type="domain" description="TfoX N-terminal" evidence="1">
    <location>
        <begin position="14"/>
        <end position="94"/>
    </location>
</feature>
<name>A0ABN3I125_9ACTN</name>
<dbReference type="Proteomes" id="UP001501444">
    <property type="component" value="Unassembled WGS sequence"/>
</dbReference>
<sequence>MAYDEALVMRIRERLGDAGTKRMFGGLVFLPEGAIAVGVYGPDLLVRVGAGGVAPALARPGVRPFEMGGRPTRGFVLVAADTLDDETLDAWIATGRQASS</sequence>
<dbReference type="EMBL" id="BAAARV010000124">
    <property type="protein sequence ID" value="GAA2391658.1"/>
    <property type="molecule type" value="Genomic_DNA"/>
</dbReference>
<dbReference type="InterPro" id="IPR007076">
    <property type="entry name" value="TfoX_N"/>
</dbReference>
<comment type="caution">
    <text evidence="2">The sequence shown here is derived from an EMBL/GenBank/DDBJ whole genome shotgun (WGS) entry which is preliminary data.</text>
</comment>
<evidence type="ECO:0000259" key="1">
    <source>
        <dbReference type="Pfam" id="PF04993"/>
    </source>
</evidence>
<dbReference type="RefSeq" id="WP_344620198.1">
    <property type="nucleotide sequence ID" value="NZ_BAAARV010000124.1"/>
</dbReference>
<reference evidence="2 3" key="1">
    <citation type="journal article" date="2019" name="Int. J. Syst. Evol. Microbiol.">
        <title>The Global Catalogue of Microorganisms (GCM) 10K type strain sequencing project: providing services to taxonomists for standard genome sequencing and annotation.</title>
        <authorList>
            <consortium name="The Broad Institute Genomics Platform"/>
            <consortium name="The Broad Institute Genome Sequencing Center for Infectious Disease"/>
            <person name="Wu L."/>
            <person name="Ma J."/>
        </authorList>
    </citation>
    <scope>NUCLEOTIDE SEQUENCE [LARGE SCALE GENOMIC DNA]</scope>
    <source>
        <strain evidence="2 3">JCM 3272</strain>
    </source>
</reference>
<dbReference type="Pfam" id="PF04993">
    <property type="entry name" value="TfoX_N"/>
    <property type="match status" value="1"/>
</dbReference>
<organism evidence="2 3">
    <name type="scientific">Dactylosporangium salmoneum</name>
    <dbReference type="NCBI Taxonomy" id="53361"/>
    <lineage>
        <taxon>Bacteria</taxon>
        <taxon>Bacillati</taxon>
        <taxon>Actinomycetota</taxon>
        <taxon>Actinomycetes</taxon>
        <taxon>Micromonosporales</taxon>
        <taxon>Micromonosporaceae</taxon>
        <taxon>Dactylosporangium</taxon>
    </lineage>
</organism>
<evidence type="ECO:0000313" key="3">
    <source>
        <dbReference type="Proteomes" id="UP001501444"/>
    </source>
</evidence>
<protein>
    <submittedName>
        <fullName evidence="2">TfoX/Sxy family protein</fullName>
    </submittedName>
</protein>
<proteinExistence type="predicted"/>